<evidence type="ECO:0000313" key="8">
    <source>
        <dbReference type="Proteomes" id="UP000596742"/>
    </source>
</evidence>
<evidence type="ECO:0000259" key="6">
    <source>
        <dbReference type="PROSITE" id="PS50871"/>
    </source>
</evidence>
<feature type="region of interest" description="Disordered" evidence="4">
    <location>
        <begin position="119"/>
        <end position="138"/>
    </location>
</feature>
<feature type="coiled-coil region" evidence="3">
    <location>
        <begin position="53"/>
        <end position="101"/>
    </location>
</feature>
<dbReference type="PANTHER" id="PTHR15427">
    <property type="entry name" value="EMILIN ELASTIN MICROFIBRIL INTERFACE-LOCATED PROTEIN ELASTIN MICROFIBRIL INTERFACER"/>
    <property type="match status" value="1"/>
</dbReference>
<protein>
    <recommendedName>
        <fullName evidence="6">C1q domain-containing protein</fullName>
    </recommendedName>
</protein>
<evidence type="ECO:0000313" key="7">
    <source>
        <dbReference type="EMBL" id="VDI70168.1"/>
    </source>
</evidence>
<dbReference type="SUPFAM" id="SSF49842">
    <property type="entry name" value="TNF-like"/>
    <property type="match status" value="1"/>
</dbReference>
<sequence>MLLSTSLVLFVVSSSRLAVWCFNINAELSNSPFDIPEAVSKILEDNQFFKSQLKVMSDEMEQYKLRITTLENELTFTNRQLILTKQNAKDTNKRVQVLERELLLTKELFKFDKDDSMNHAHSGRIQTTEQDRSDNDYEKESMYPEFKLPDNSDTSKDSKRLLVGDNFPPVVAFSSTMDSHKENLGAGQTVLFERVITNVGGGLDPNTSIFKAPITGFYHFDAIVMSHHGEDMETEIVKNGNGLVRLYSGNGDTWGVGMQAIVVQMNAGDDVWAVSKILEDNQLFKSKLKVMADEMEHYKLRVKVLESDLAFTNRDLILTKQKAKDTNNRVQVLERELQLTKEMSKTSAEIPTFDKDDFPFW</sequence>
<evidence type="ECO:0000256" key="2">
    <source>
        <dbReference type="ARBA" id="ARBA00022525"/>
    </source>
</evidence>
<keyword evidence="3" id="KW-0175">Coiled coil</keyword>
<dbReference type="AlphaFoldDB" id="A0A8B6GWU4"/>
<feature type="chain" id="PRO_5032674239" description="C1q domain-containing protein" evidence="5">
    <location>
        <begin position="22"/>
        <end position="361"/>
    </location>
</feature>
<evidence type="ECO:0000256" key="3">
    <source>
        <dbReference type="SAM" id="Coils"/>
    </source>
</evidence>
<dbReference type="InterPro" id="IPR001073">
    <property type="entry name" value="C1q_dom"/>
</dbReference>
<evidence type="ECO:0000256" key="1">
    <source>
        <dbReference type="ARBA" id="ARBA00004613"/>
    </source>
</evidence>
<dbReference type="SMART" id="SM00110">
    <property type="entry name" value="C1Q"/>
    <property type="match status" value="1"/>
</dbReference>
<keyword evidence="8" id="KW-1185">Reference proteome</keyword>
<dbReference type="InterPro" id="IPR008983">
    <property type="entry name" value="Tumour_necrosis_fac-like_dom"/>
</dbReference>
<feature type="coiled-coil region" evidence="3">
    <location>
        <begin position="288"/>
        <end position="343"/>
    </location>
</feature>
<comment type="subcellular location">
    <subcellularLocation>
        <location evidence="1">Secreted</location>
    </subcellularLocation>
</comment>
<gene>
    <name evidence="7" type="ORF">MGAL_10B048349</name>
</gene>
<reference evidence="7" key="1">
    <citation type="submission" date="2018-11" db="EMBL/GenBank/DDBJ databases">
        <authorList>
            <person name="Alioto T."/>
            <person name="Alioto T."/>
        </authorList>
    </citation>
    <scope>NUCLEOTIDE SEQUENCE</scope>
</reference>
<dbReference type="PROSITE" id="PS50871">
    <property type="entry name" value="C1Q"/>
    <property type="match status" value="1"/>
</dbReference>
<dbReference type="PANTHER" id="PTHR15427:SF50">
    <property type="entry name" value="COMPLEMENT C1Q TUMOR NECROSIS FACTOR-RELATED PROTEIN 2-LIKE"/>
    <property type="match status" value="1"/>
</dbReference>
<dbReference type="Pfam" id="PF00386">
    <property type="entry name" value="C1q"/>
    <property type="match status" value="1"/>
</dbReference>
<evidence type="ECO:0000256" key="4">
    <source>
        <dbReference type="SAM" id="MobiDB-lite"/>
    </source>
</evidence>
<dbReference type="GO" id="GO:0005576">
    <property type="term" value="C:extracellular region"/>
    <property type="evidence" value="ECO:0007669"/>
    <property type="project" value="UniProtKB-SubCell"/>
</dbReference>
<evidence type="ECO:0000256" key="5">
    <source>
        <dbReference type="SAM" id="SignalP"/>
    </source>
</evidence>
<name>A0A8B6GWU4_MYTGA</name>
<dbReference type="InterPro" id="IPR050392">
    <property type="entry name" value="Collagen/C1q_domain"/>
</dbReference>
<dbReference type="Proteomes" id="UP000596742">
    <property type="component" value="Unassembled WGS sequence"/>
</dbReference>
<organism evidence="7 8">
    <name type="scientific">Mytilus galloprovincialis</name>
    <name type="common">Mediterranean mussel</name>
    <dbReference type="NCBI Taxonomy" id="29158"/>
    <lineage>
        <taxon>Eukaryota</taxon>
        <taxon>Metazoa</taxon>
        <taxon>Spiralia</taxon>
        <taxon>Lophotrochozoa</taxon>
        <taxon>Mollusca</taxon>
        <taxon>Bivalvia</taxon>
        <taxon>Autobranchia</taxon>
        <taxon>Pteriomorphia</taxon>
        <taxon>Mytilida</taxon>
        <taxon>Mytiloidea</taxon>
        <taxon>Mytilidae</taxon>
        <taxon>Mytilinae</taxon>
        <taxon>Mytilus</taxon>
    </lineage>
</organism>
<keyword evidence="2" id="KW-0964">Secreted</keyword>
<dbReference type="EMBL" id="UYJE01009114">
    <property type="protein sequence ID" value="VDI70168.1"/>
    <property type="molecule type" value="Genomic_DNA"/>
</dbReference>
<feature type="compositionally biased region" description="Basic and acidic residues" evidence="4">
    <location>
        <begin position="129"/>
        <end position="138"/>
    </location>
</feature>
<accession>A0A8B6GWU4</accession>
<comment type="caution">
    <text evidence="7">The sequence shown here is derived from an EMBL/GenBank/DDBJ whole genome shotgun (WGS) entry which is preliminary data.</text>
</comment>
<feature type="domain" description="C1q" evidence="6">
    <location>
        <begin position="166"/>
        <end position="307"/>
    </location>
</feature>
<dbReference type="Gene3D" id="2.60.120.40">
    <property type="match status" value="1"/>
</dbReference>
<keyword evidence="5" id="KW-0732">Signal</keyword>
<dbReference type="OrthoDB" id="10071402at2759"/>
<proteinExistence type="predicted"/>
<dbReference type="SUPFAM" id="SSF57997">
    <property type="entry name" value="Tropomyosin"/>
    <property type="match status" value="1"/>
</dbReference>
<feature type="signal peptide" evidence="5">
    <location>
        <begin position="1"/>
        <end position="21"/>
    </location>
</feature>